<comment type="caution">
    <text evidence="8">The sequence shown here is derived from an EMBL/GenBank/DDBJ whole genome shotgun (WGS) entry which is preliminary data.</text>
</comment>
<dbReference type="SUPFAM" id="SSF140741">
    <property type="entry name" value="RUN domain-like"/>
    <property type="match status" value="1"/>
</dbReference>
<evidence type="ECO:0000256" key="4">
    <source>
        <dbReference type="ARBA" id="ARBA00023006"/>
    </source>
</evidence>
<feature type="compositionally biased region" description="Basic and acidic residues" evidence="6">
    <location>
        <begin position="653"/>
        <end position="663"/>
    </location>
</feature>
<evidence type="ECO:0000256" key="2">
    <source>
        <dbReference type="ARBA" id="ARBA00022553"/>
    </source>
</evidence>
<evidence type="ECO:0000256" key="1">
    <source>
        <dbReference type="ARBA" id="ARBA00004603"/>
    </source>
</evidence>
<dbReference type="GO" id="GO:0005770">
    <property type="term" value="C:late endosome"/>
    <property type="evidence" value="ECO:0007669"/>
    <property type="project" value="UniProtKB-SubCell"/>
</dbReference>
<dbReference type="PANTHER" id="PTHR45971">
    <property type="entry name" value="PHOX (PX) DOMAIN-CONTAINING PROTEIN"/>
    <property type="match status" value="1"/>
</dbReference>
<organism evidence="8 9">
    <name type="scientific">Aphis glycines</name>
    <name type="common">Soybean aphid</name>
    <dbReference type="NCBI Taxonomy" id="307491"/>
    <lineage>
        <taxon>Eukaryota</taxon>
        <taxon>Metazoa</taxon>
        <taxon>Ecdysozoa</taxon>
        <taxon>Arthropoda</taxon>
        <taxon>Hexapoda</taxon>
        <taxon>Insecta</taxon>
        <taxon>Pterygota</taxon>
        <taxon>Neoptera</taxon>
        <taxon>Paraneoptera</taxon>
        <taxon>Hemiptera</taxon>
        <taxon>Sternorrhyncha</taxon>
        <taxon>Aphidomorpha</taxon>
        <taxon>Aphidoidea</taxon>
        <taxon>Aphididae</taxon>
        <taxon>Aphidini</taxon>
        <taxon>Aphis</taxon>
        <taxon>Aphis</taxon>
    </lineage>
</organism>
<evidence type="ECO:0000256" key="5">
    <source>
        <dbReference type="SAM" id="Coils"/>
    </source>
</evidence>
<dbReference type="InterPro" id="IPR048569">
    <property type="entry name" value="RUBC_PIKBD"/>
</dbReference>
<dbReference type="PANTHER" id="PTHR45971:SF1">
    <property type="entry name" value="RUBICON, ISOFORM A"/>
    <property type="match status" value="1"/>
</dbReference>
<comment type="subcellular location">
    <subcellularLocation>
        <location evidence="1">Late endosome</location>
    </subcellularLocation>
</comment>
<feature type="region of interest" description="Disordered" evidence="6">
    <location>
        <begin position="650"/>
        <end position="675"/>
    </location>
</feature>
<dbReference type="Pfam" id="PF21054">
    <property type="entry name" value="RUBC_PIKBD"/>
    <property type="match status" value="2"/>
</dbReference>
<proteinExistence type="predicted"/>
<dbReference type="GO" id="GO:0006914">
    <property type="term" value="P:autophagy"/>
    <property type="evidence" value="ECO:0007669"/>
    <property type="project" value="UniProtKB-KW"/>
</dbReference>
<feature type="domain" description="RUN" evidence="7">
    <location>
        <begin position="27"/>
        <end position="160"/>
    </location>
</feature>
<keyword evidence="3" id="KW-0967">Endosome</keyword>
<dbReference type="OrthoDB" id="10067503at2759"/>
<sequence length="934" mass="107354">MEELPAILDHLKSTVECLSMSTQTNTWEVCGGLDRLHSIMMNIFSHGCLTINSNAEDAVWHFIQGLNWLHPTVASLCTFSRNTYPKNEHLDKSSLWIYKSLENHSLSEKLGLLLSDKDHLYKCYKPEAFLCQKEYSDAALLCLRVVELNQPSLLLEINPKLYLNSSSKNEHCTTLPKLLYKQTHSKYFEQLGSLTNILTHKSFENPNEHNMNPRHHNDLPKHKIKHLSKRQCYKSWPDIYKTFDQLKLKRSLSFDTLHTSDYSFDCTHKAATIGNTAQVTLPKLLDVNYEQLLNDNENSNKHQILNSDLPKRTKRRSKLFTLPLKILEESDDDTRSNISDGSRTLIPYDEFPPSKYVGTWGLVSSYFPDQDLFKFLSSGQFLQANAELDRENAHFKISEAIIGTIEQCAMVVAASVWPGNSGRMSPAHRQLGEKETYSRNTHPQHCNVPFTTITRHPLYVQVFYSFKLLLSHPCTFCIRRFQIKCNQKLKFTDEVIDESDEEINRLKHRIRCRRKQKLQIEQTPTAGTSSSDGLTESTMSSLTSSYCSTTSSMSTTDDMDEFELDDDSICSSSMFSVCSSSAGSSSYLNADRMRSASVCSTVTAESVARSLIRQISQKNNWPVDVNVQWLISENDVPQRILPLPSSWPVNPHESTDERLEASSRLRGTSDWAPPRPQIIFTSHPSPIRKNIMELQGYRCAGCSMKVAVKYASKFRYCFYLGRYFCTGCHVDKTAIIPGRIIGKWDFSKYPVSCFSFNLLEKMLFDPLFNITDLNSVLYKRARGLDKVRTYRMQLYYIKDFIFLCRYADRLKELLEIMDAHIILKPDLYSIQNLVDVKNGELGKKLQNLIAACNKHVMNCQLCQARGFVCEICNNNKILFPWDFRFVTRCVDCGSCYHKKCYDSRKVPMCPRCPRIMAMFKRTETQNDQNTVVQS</sequence>
<dbReference type="PROSITE" id="PS50826">
    <property type="entry name" value="RUN"/>
    <property type="match status" value="1"/>
</dbReference>
<keyword evidence="9" id="KW-1185">Reference proteome</keyword>
<evidence type="ECO:0000259" key="7">
    <source>
        <dbReference type="PROSITE" id="PS50826"/>
    </source>
</evidence>
<feature type="compositionally biased region" description="Polar residues" evidence="6">
    <location>
        <begin position="519"/>
        <end position="534"/>
    </location>
</feature>
<protein>
    <recommendedName>
        <fullName evidence="7">RUN domain-containing protein</fullName>
    </recommendedName>
</protein>
<feature type="region of interest" description="Disordered" evidence="6">
    <location>
        <begin position="517"/>
        <end position="537"/>
    </location>
</feature>
<dbReference type="GO" id="GO:1901981">
    <property type="term" value="F:phosphatidylinositol phosphate binding"/>
    <property type="evidence" value="ECO:0007669"/>
    <property type="project" value="TreeGrafter"/>
</dbReference>
<feature type="coiled-coil region" evidence="5">
    <location>
        <begin position="489"/>
        <end position="516"/>
    </location>
</feature>
<dbReference type="Pfam" id="PF02759">
    <property type="entry name" value="RUN"/>
    <property type="match status" value="1"/>
</dbReference>
<keyword evidence="4" id="KW-0072">Autophagy</keyword>
<dbReference type="InterPro" id="IPR004012">
    <property type="entry name" value="Run_dom"/>
</dbReference>
<evidence type="ECO:0000256" key="6">
    <source>
        <dbReference type="SAM" id="MobiDB-lite"/>
    </source>
</evidence>
<dbReference type="Proteomes" id="UP000475862">
    <property type="component" value="Unassembled WGS sequence"/>
</dbReference>
<dbReference type="InterPro" id="IPR052428">
    <property type="entry name" value="Autophagy_HostDef_Reg"/>
</dbReference>
<dbReference type="Pfam" id="PF13901">
    <property type="entry name" value="RH_dom"/>
    <property type="match status" value="1"/>
</dbReference>
<keyword evidence="2" id="KW-0597">Phosphoprotein</keyword>
<evidence type="ECO:0000256" key="3">
    <source>
        <dbReference type="ARBA" id="ARBA00022753"/>
    </source>
</evidence>
<dbReference type="AlphaFoldDB" id="A0A6G0TJM0"/>
<dbReference type="InterPro" id="IPR037213">
    <property type="entry name" value="Run_dom_sf"/>
</dbReference>
<name>A0A6G0TJM0_APHGL</name>
<keyword evidence="5" id="KW-0175">Coiled coil</keyword>
<dbReference type="InterPro" id="IPR025258">
    <property type="entry name" value="RH_dom"/>
</dbReference>
<reference evidence="8 9" key="1">
    <citation type="submission" date="2019-08" db="EMBL/GenBank/DDBJ databases">
        <title>The genome of the soybean aphid Biotype 1, its phylome, world population structure and adaptation to the North American continent.</title>
        <authorList>
            <person name="Giordano R."/>
            <person name="Donthu R.K."/>
            <person name="Hernandez A.G."/>
            <person name="Wright C.L."/>
            <person name="Zimin A.V."/>
        </authorList>
    </citation>
    <scope>NUCLEOTIDE SEQUENCE [LARGE SCALE GENOMIC DNA]</scope>
    <source>
        <tissue evidence="8">Whole aphids</tissue>
    </source>
</reference>
<dbReference type="SMART" id="SM01175">
    <property type="entry name" value="DUF4206"/>
    <property type="match status" value="1"/>
</dbReference>
<dbReference type="CDD" id="cd17686">
    <property type="entry name" value="RUN_RUBCN"/>
    <property type="match status" value="1"/>
</dbReference>
<evidence type="ECO:0000313" key="9">
    <source>
        <dbReference type="Proteomes" id="UP000475862"/>
    </source>
</evidence>
<gene>
    <name evidence="8" type="ORF">AGLY_008972</name>
</gene>
<dbReference type="Gene3D" id="1.20.58.900">
    <property type="match status" value="1"/>
</dbReference>
<accession>A0A6G0TJM0</accession>
<dbReference type="EMBL" id="VYZN01000031">
    <property type="protein sequence ID" value="KAE9533893.1"/>
    <property type="molecule type" value="Genomic_DNA"/>
</dbReference>
<evidence type="ECO:0000313" key="8">
    <source>
        <dbReference type="EMBL" id="KAE9533893.1"/>
    </source>
</evidence>